<gene>
    <name evidence="5" type="ORF">A3C90_04730</name>
</gene>
<dbReference type="GO" id="GO:0032259">
    <property type="term" value="P:methylation"/>
    <property type="evidence" value="ECO:0007669"/>
    <property type="project" value="UniProtKB-KW"/>
</dbReference>
<evidence type="ECO:0000256" key="3">
    <source>
        <dbReference type="ARBA" id="ARBA00022691"/>
    </source>
</evidence>
<protein>
    <recommendedName>
        <fullName evidence="7">Methyltransferase domain-containing protein</fullName>
    </recommendedName>
</protein>
<proteinExistence type="predicted"/>
<feature type="transmembrane region" description="Helical" evidence="4">
    <location>
        <begin position="6"/>
        <end position="26"/>
    </location>
</feature>
<dbReference type="GO" id="GO:0016279">
    <property type="term" value="F:protein-lysine N-methyltransferase activity"/>
    <property type="evidence" value="ECO:0007669"/>
    <property type="project" value="InterPro"/>
</dbReference>
<keyword evidence="3" id="KW-0949">S-adenosyl-L-methionine</keyword>
<keyword evidence="2" id="KW-0808">Transferase</keyword>
<sequence length="173" mass="19501">MVELIVEMIFAVLVIALDVVIVMHLLRGAPYLPTHRESVAKMIELAQVRPADKMVDLGSGDGRIVIAFAKQGIEAHGYEVNPLLVWWSRKNIQRAGLDGRAFIHRQSFWRADFSSYSIVTIFGITHIMKGLEKKLQKELAPGARVISNAFRFPNWKLNEKKGAVMLFELTDNG</sequence>
<accession>A0A1F6MQB8</accession>
<dbReference type="AlphaFoldDB" id="A0A1F6MQB8"/>
<organism evidence="5 6">
    <name type="scientific">Candidatus Magasanikbacteria bacterium RIFCSPHIGHO2_02_FULL_51_14</name>
    <dbReference type="NCBI Taxonomy" id="1798683"/>
    <lineage>
        <taxon>Bacteria</taxon>
        <taxon>Candidatus Magasanikiibacteriota</taxon>
    </lineage>
</organism>
<evidence type="ECO:0000313" key="6">
    <source>
        <dbReference type="Proteomes" id="UP000177457"/>
    </source>
</evidence>
<evidence type="ECO:0008006" key="7">
    <source>
        <dbReference type="Google" id="ProtNLM"/>
    </source>
</evidence>
<keyword evidence="4" id="KW-0472">Membrane</keyword>
<dbReference type="InterPro" id="IPR029063">
    <property type="entry name" value="SAM-dependent_MTases_sf"/>
</dbReference>
<dbReference type="STRING" id="1798683.A3C90_04730"/>
<evidence type="ECO:0000313" key="5">
    <source>
        <dbReference type="EMBL" id="OGH73865.1"/>
    </source>
</evidence>
<dbReference type="EMBL" id="MFQE01000010">
    <property type="protein sequence ID" value="OGH73865.1"/>
    <property type="molecule type" value="Genomic_DNA"/>
</dbReference>
<keyword evidence="4" id="KW-1133">Transmembrane helix</keyword>
<keyword evidence="4" id="KW-0812">Transmembrane</keyword>
<keyword evidence="1" id="KW-0489">Methyltransferase</keyword>
<dbReference type="InterPro" id="IPR026170">
    <property type="entry name" value="FAM173A/B"/>
</dbReference>
<dbReference type="Gene3D" id="3.40.50.150">
    <property type="entry name" value="Vaccinia Virus protein VP39"/>
    <property type="match status" value="1"/>
</dbReference>
<evidence type="ECO:0000256" key="2">
    <source>
        <dbReference type="ARBA" id="ARBA00022679"/>
    </source>
</evidence>
<comment type="caution">
    <text evidence="5">The sequence shown here is derived from an EMBL/GenBank/DDBJ whole genome shotgun (WGS) entry which is preliminary data.</text>
</comment>
<dbReference type="SUPFAM" id="SSF53335">
    <property type="entry name" value="S-adenosyl-L-methionine-dependent methyltransferases"/>
    <property type="match status" value="1"/>
</dbReference>
<name>A0A1F6MQB8_9BACT</name>
<dbReference type="PANTHER" id="PTHR13610:SF9">
    <property type="entry name" value="FI06469P"/>
    <property type="match status" value="1"/>
</dbReference>
<evidence type="ECO:0000256" key="1">
    <source>
        <dbReference type="ARBA" id="ARBA00022603"/>
    </source>
</evidence>
<evidence type="ECO:0000256" key="4">
    <source>
        <dbReference type="SAM" id="Phobius"/>
    </source>
</evidence>
<dbReference type="Proteomes" id="UP000177457">
    <property type="component" value="Unassembled WGS sequence"/>
</dbReference>
<dbReference type="PANTHER" id="PTHR13610">
    <property type="entry name" value="METHYLTRANSFERASE DOMAIN-CONTAINING PROTEIN"/>
    <property type="match status" value="1"/>
</dbReference>
<reference evidence="5 6" key="1">
    <citation type="journal article" date="2016" name="Nat. Commun.">
        <title>Thousands of microbial genomes shed light on interconnected biogeochemical processes in an aquifer system.</title>
        <authorList>
            <person name="Anantharaman K."/>
            <person name="Brown C.T."/>
            <person name="Hug L.A."/>
            <person name="Sharon I."/>
            <person name="Castelle C.J."/>
            <person name="Probst A.J."/>
            <person name="Thomas B.C."/>
            <person name="Singh A."/>
            <person name="Wilkins M.J."/>
            <person name="Karaoz U."/>
            <person name="Brodie E.L."/>
            <person name="Williams K.H."/>
            <person name="Hubbard S.S."/>
            <person name="Banfield J.F."/>
        </authorList>
    </citation>
    <scope>NUCLEOTIDE SEQUENCE [LARGE SCALE GENOMIC DNA]</scope>
</reference>